<comment type="caution">
    <text evidence="2">The sequence shown here is derived from an EMBL/GenBank/DDBJ whole genome shotgun (WGS) entry which is preliminary data.</text>
</comment>
<reference evidence="2" key="1">
    <citation type="submission" date="2021-02" db="EMBL/GenBank/DDBJ databases">
        <authorList>
            <person name="Dougan E. K."/>
            <person name="Rhodes N."/>
            <person name="Thang M."/>
            <person name="Chan C."/>
        </authorList>
    </citation>
    <scope>NUCLEOTIDE SEQUENCE</scope>
</reference>
<accession>A0A813LNM7</accession>
<feature type="non-terminal residue" evidence="2">
    <location>
        <position position="1"/>
    </location>
</feature>
<name>A0A813LNM7_POLGL</name>
<dbReference type="EMBL" id="CAJNNW010036452">
    <property type="protein sequence ID" value="CAE8734432.1"/>
    <property type="molecule type" value="Genomic_DNA"/>
</dbReference>
<protein>
    <submittedName>
        <fullName evidence="2">Uncharacterized protein</fullName>
    </submittedName>
</protein>
<proteinExistence type="predicted"/>
<evidence type="ECO:0000313" key="3">
    <source>
        <dbReference type="Proteomes" id="UP000626109"/>
    </source>
</evidence>
<evidence type="ECO:0000256" key="1">
    <source>
        <dbReference type="SAM" id="MobiDB-lite"/>
    </source>
</evidence>
<evidence type="ECO:0000313" key="2">
    <source>
        <dbReference type="EMBL" id="CAE8734432.1"/>
    </source>
</evidence>
<organism evidence="2 3">
    <name type="scientific">Polarella glacialis</name>
    <name type="common">Dinoflagellate</name>
    <dbReference type="NCBI Taxonomy" id="89957"/>
    <lineage>
        <taxon>Eukaryota</taxon>
        <taxon>Sar</taxon>
        <taxon>Alveolata</taxon>
        <taxon>Dinophyceae</taxon>
        <taxon>Suessiales</taxon>
        <taxon>Suessiaceae</taxon>
        <taxon>Polarella</taxon>
    </lineage>
</organism>
<gene>
    <name evidence="2" type="ORF">PGLA2088_LOCUS47298</name>
</gene>
<feature type="region of interest" description="Disordered" evidence="1">
    <location>
        <begin position="1"/>
        <end position="30"/>
    </location>
</feature>
<sequence>DRATSPQARHPVTSPPCSTRHMASSGLAACAQQRTQLPASSGYQDAVPAASSAWSFRPQMASAAAQRPQSPFRATLPSRAQEMKPGSWQTQAVAAAAGVRNQRSPQAAWQVRQPSPVQGVAFAGQPPSGIMPLSSNPPAERLMASVSSSARSVLGVEAISPQQSSWAPVPAASAAVERDAEELRLRLHLQELQQQLREEQLHSLQEQMHLDVSSLQPPMSGEVHSISCNAPGAAPDERRVSLAAVAAAASAAKPDSRALAAAAAKAAAATASVVCFPETMLPRKGATSLDSAGPMGRRLRAMA</sequence>
<dbReference type="AlphaFoldDB" id="A0A813LNM7"/>
<dbReference type="Proteomes" id="UP000626109">
    <property type="component" value="Unassembled WGS sequence"/>
</dbReference>